<organism evidence="2 3">
    <name type="scientific">Athelia psychrophila</name>
    <dbReference type="NCBI Taxonomy" id="1759441"/>
    <lineage>
        <taxon>Eukaryota</taxon>
        <taxon>Fungi</taxon>
        <taxon>Dikarya</taxon>
        <taxon>Basidiomycota</taxon>
        <taxon>Agaricomycotina</taxon>
        <taxon>Agaricomycetes</taxon>
        <taxon>Agaricomycetidae</taxon>
        <taxon>Atheliales</taxon>
        <taxon>Atheliaceae</taxon>
        <taxon>Athelia</taxon>
    </lineage>
</organism>
<dbReference type="Proteomes" id="UP000076532">
    <property type="component" value="Unassembled WGS sequence"/>
</dbReference>
<sequence length="373" mass="41043">MSSTPYTQYQAPRYGQNGAGVLALLIRSASFQAGRQSRKPIADLDSWLQEQAATMESTRLTMAGTGATEQSPQSVGVSDSKLHATFRQIAGMLYKLRRMGLPAHPDYQIFAADPQAQIKLDADARELFGYLQDLKLEILNRVAPSSDAAEQSVAEEAWNGLRRDLGFEDEAAVEDTQTPPEGGTGNLADADLSFAGSSSSAHETLTSVLGSVPDEPPSPLSYWIDLHPIEGAKTDPHEGESRIIPDEPPSPLSYWIDLHPIDDAEVDLHGNENRFIPDEPPSPLSYWIDLHPIDDAKANPHEDKNRFIPETPPVPISHWINLRPIEDYRGLVREVAPEPTSMFLELHPLDDLSPPEVPPSPVELTLALYESHD</sequence>
<name>A0A166RVW8_9AGAM</name>
<evidence type="ECO:0000313" key="2">
    <source>
        <dbReference type="EMBL" id="KZP28712.1"/>
    </source>
</evidence>
<accession>A0A166RVW8</accession>
<protein>
    <submittedName>
        <fullName evidence="2">Uncharacterized protein</fullName>
    </submittedName>
</protein>
<dbReference type="EMBL" id="KV417502">
    <property type="protein sequence ID" value="KZP28712.1"/>
    <property type="molecule type" value="Genomic_DNA"/>
</dbReference>
<dbReference type="AlphaFoldDB" id="A0A166RVW8"/>
<reference evidence="2 3" key="1">
    <citation type="journal article" date="2016" name="Mol. Biol. Evol.">
        <title>Comparative Genomics of Early-Diverging Mushroom-Forming Fungi Provides Insights into the Origins of Lignocellulose Decay Capabilities.</title>
        <authorList>
            <person name="Nagy L.G."/>
            <person name="Riley R."/>
            <person name="Tritt A."/>
            <person name="Adam C."/>
            <person name="Daum C."/>
            <person name="Floudas D."/>
            <person name="Sun H."/>
            <person name="Yadav J.S."/>
            <person name="Pangilinan J."/>
            <person name="Larsson K.H."/>
            <person name="Matsuura K."/>
            <person name="Barry K."/>
            <person name="Labutti K."/>
            <person name="Kuo R."/>
            <person name="Ohm R.A."/>
            <person name="Bhattacharya S.S."/>
            <person name="Shirouzu T."/>
            <person name="Yoshinaga Y."/>
            <person name="Martin F.M."/>
            <person name="Grigoriev I.V."/>
            <person name="Hibbett D.S."/>
        </authorList>
    </citation>
    <scope>NUCLEOTIDE SEQUENCE [LARGE SCALE GENOMIC DNA]</scope>
    <source>
        <strain evidence="2 3">CBS 109695</strain>
    </source>
</reference>
<evidence type="ECO:0000256" key="1">
    <source>
        <dbReference type="SAM" id="MobiDB-lite"/>
    </source>
</evidence>
<evidence type="ECO:0000313" key="3">
    <source>
        <dbReference type="Proteomes" id="UP000076532"/>
    </source>
</evidence>
<keyword evidence="3" id="KW-1185">Reference proteome</keyword>
<feature type="region of interest" description="Disordered" evidence="1">
    <location>
        <begin position="173"/>
        <end position="193"/>
    </location>
</feature>
<dbReference type="OrthoDB" id="10644045at2759"/>
<gene>
    <name evidence="2" type="ORF">FIBSPDRAFT_247175</name>
</gene>
<proteinExistence type="predicted"/>